<evidence type="ECO:0000256" key="8">
    <source>
        <dbReference type="RuleBase" id="RU365045"/>
    </source>
</evidence>
<gene>
    <name evidence="8 10" type="primary">ectA</name>
    <name evidence="10" type="ORF">NYR02_10280</name>
</gene>
<dbReference type="EMBL" id="JAOANI010000015">
    <property type="protein sequence ID" value="MCT7359409.1"/>
    <property type="molecule type" value="Genomic_DNA"/>
</dbReference>
<dbReference type="GO" id="GO:0033816">
    <property type="term" value="F:diaminobutyrate acetyltransferase activity"/>
    <property type="evidence" value="ECO:0007669"/>
    <property type="project" value="UniProtKB-EC"/>
</dbReference>
<comment type="function">
    <text evidence="8">Catalyzes the acetylation of L-2,4-diaminobutyrate (DABA) to gamma-N-acetyl-alpha,gamma-diaminobutyric acid (ADABA) with acetyl coenzyme A.</text>
</comment>
<dbReference type="Gene3D" id="3.40.630.30">
    <property type="match status" value="1"/>
</dbReference>
<evidence type="ECO:0000256" key="4">
    <source>
        <dbReference type="ARBA" id="ARBA00017935"/>
    </source>
</evidence>
<accession>A0A9X2WFC7</accession>
<name>A0A9X2WFC7_9GAMM</name>
<dbReference type="GO" id="GO:0019491">
    <property type="term" value="P:ectoine biosynthetic process"/>
    <property type="evidence" value="ECO:0007669"/>
    <property type="project" value="InterPro"/>
</dbReference>
<dbReference type="RefSeq" id="WP_260976269.1">
    <property type="nucleotide sequence ID" value="NZ_JAOANI010000015.1"/>
</dbReference>
<evidence type="ECO:0000313" key="11">
    <source>
        <dbReference type="Proteomes" id="UP001147830"/>
    </source>
</evidence>
<dbReference type="PROSITE" id="PS51186">
    <property type="entry name" value="GNAT"/>
    <property type="match status" value="1"/>
</dbReference>
<dbReference type="InterPro" id="IPR000182">
    <property type="entry name" value="GNAT_dom"/>
</dbReference>
<keyword evidence="11" id="KW-1185">Reference proteome</keyword>
<evidence type="ECO:0000313" key="10">
    <source>
        <dbReference type="EMBL" id="MCT7359409.1"/>
    </source>
</evidence>
<reference evidence="10" key="2">
    <citation type="submission" date="2022-08" db="EMBL/GenBank/DDBJ databases">
        <authorList>
            <person name="Dong C."/>
        </authorList>
    </citation>
    <scope>NUCLEOTIDE SEQUENCE</scope>
    <source>
        <strain evidence="10">59MF3M-4</strain>
    </source>
</reference>
<evidence type="ECO:0000259" key="9">
    <source>
        <dbReference type="PROSITE" id="PS51186"/>
    </source>
</evidence>
<evidence type="ECO:0000256" key="3">
    <source>
        <dbReference type="ARBA" id="ARBA00012355"/>
    </source>
</evidence>
<dbReference type="NCBIfam" id="TIGR02406">
    <property type="entry name" value="ectoine_EctA"/>
    <property type="match status" value="1"/>
</dbReference>
<comment type="catalytic activity">
    <reaction evidence="7 8">
        <text>L-2,4-diaminobutanoate + acetyl-CoA = (2S)-4-acetamido-2-aminobutanoate + CoA + H(+)</text>
        <dbReference type="Rhea" id="RHEA:16901"/>
        <dbReference type="ChEBI" id="CHEBI:15378"/>
        <dbReference type="ChEBI" id="CHEBI:57287"/>
        <dbReference type="ChEBI" id="CHEBI:57288"/>
        <dbReference type="ChEBI" id="CHEBI:58761"/>
        <dbReference type="ChEBI" id="CHEBI:58929"/>
        <dbReference type="EC" id="2.3.1.178"/>
    </reaction>
</comment>
<evidence type="ECO:0000256" key="5">
    <source>
        <dbReference type="ARBA" id="ARBA00022679"/>
    </source>
</evidence>
<sequence length="180" mass="20086">MDTFSTETSEKNITDQSNITFRKPVATDGHAVFSLVERCKPLDVNSMYCNLLQCSHFADTAVVAEQNGDMVGFISGYRLPHQPDTLFVWQVAVDSKARGQGLASRMLHALLKRHQHVVHHLHTSITPGNDASWNTFRRLANSLGAPLNTSELFNREQHFGGAHDSETLVHIGPFMLFAQE</sequence>
<dbReference type="InterPro" id="IPR016181">
    <property type="entry name" value="Acyl_CoA_acyltransferase"/>
</dbReference>
<dbReference type="SUPFAM" id="SSF55729">
    <property type="entry name" value="Acyl-CoA N-acyltransferases (Nat)"/>
    <property type="match status" value="1"/>
</dbReference>
<feature type="domain" description="N-acetyltransferase" evidence="9">
    <location>
        <begin position="19"/>
        <end position="178"/>
    </location>
</feature>
<keyword evidence="5 8" id="KW-0808">Transferase</keyword>
<dbReference type="CDD" id="cd04301">
    <property type="entry name" value="NAT_SF"/>
    <property type="match status" value="1"/>
</dbReference>
<evidence type="ECO:0000256" key="7">
    <source>
        <dbReference type="ARBA" id="ARBA00048924"/>
    </source>
</evidence>
<comment type="caution">
    <text evidence="10">The sequence shown here is derived from an EMBL/GenBank/DDBJ whole genome shotgun (WGS) entry which is preliminary data.</text>
</comment>
<dbReference type="Proteomes" id="UP001147830">
    <property type="component" value="Unassembled WGS sequence"/>
</dbReference>
<protein>
    <recommendedName>
        <fullName evidence="4 8">L-2,4-diaminobutyric acid acetyltransferase</fullName>
        <shortName evidence="8">DABA acetyltransferase</shortName>
        <ecNumber evidence="3 8">2.3.1.178</ecNumber>
    </recommendedName>
</protein>
<dbReference type="EC" id="2.3.1.178" evidence="3 8"/>
<evidence type="ECO:0000256" key="2">
    <source>
        <dbReference type="ARBA" id="ARBA00010712"/>
    </source>
</evidence>
<organism evidence="10 11">
    <name type="scientific">Thalassolituus pacificus</name>
    <dbReference type="NCBI Taxonomy" id="2975440"/>
    <lineage>
        <taxon>Bacteria</taxon>
        <taxon>Pseudomonadati</taxon>
        <taxon>Pseudomonadota</taxon>
        <taxon>Gammaproteobacteria</taxon>
        <taxon>Oceanospirillales</taxon>
        <taxon>Oceanospirillaceae</taxon>
        <taxon>Thalassolituus</taxon>
    </lineage>
</organism>
<dbReference type="InterPro" id="IPR012772">
    <property type="entry name" value="Ectoine_EctA"/>
</dbReference>
<reference evidence="10" key="1">
    <citation type="journal article" date="2022" name="Front. Microbiol.">
        <title>Genome-based taxonomic rearrangement of Oceanobacter-related bacteria including the description of Thalassolituus hydrocarbonoclasticus sp. nov. and Thalassolituus pacificus sp. nov. and emended description of the genus Thalassolituus.</title>
        <authorList>
            <person name="Dong C."/>
            <person name="Wei L."/>
            <person name="Wang J."/>
            <person name="Lai Q."/>
            <person name="Huang Z."/>
            <person name="Shao Z."/>
        </authorList>
    </citation>
    <scope>NUCLEOTIDE SEQUENCE</scope>
    <source>
        <strain evidence="10">59MF3M-4</strain>
    </source>
</reference>
<comment type="pathway">
    <text evidence="1 8">Amine and polyamine biosynthesis; ectoine biosynthesis; L-ectoine from L-aspartate 4-semialdehyde: step 2/3.</text>
</comment>
<evidence type="ECO:0000256" key="6">
    <source>
        <dbReference type="ARBA" id="ARBA00023315"/>
    </source>
</evidence>
<dbReference type="Pfam" id="PF00583">
    <property type="entry name" value="Acetyltransf_1"/>
    <property type="match status" value="1"/>
</dbReference>
<evidence type="ECO:0000256" key="1">
    <source>
        <dbReference type="ARBA" id="ARBA00004978"/>
    </source>
</evidence>
<keyword evidence="6 8" id="KW-0012">Acyltransferase</keyword>
<dbReference type="AlphaFoldDB" id="A0A9X2WFC7"/>
<comment type="similarity">
    <text evidence="2 8">Belongs to the acetyltransferase family. EctA subfamily.</text>
</comment>
<proteinExistence type="inferred from homology"/>